<dbReference type="CDD" id="cd00037">
    <property type="entry name" value="CLECT"/>
    <property type="match status" value="1"/>
</dbReference>
<dbReference type="Pfam" id="PF00059">
    <property type="entry name" value="Lectin_C"/>
    <property type="match status" value="1"/>
</dbReference>
<keyword evidence="3" id="KW-1185">Reference proteome</keyword>
<dbReference type="SUPFAM" id="SSF56436">
    <property type="entry name" value="C-type lectin-like"/>
    <property type="match status" value="1"/>
</dbReference>
<sequence>MDYDVWQHVGLSVNVSTRQGHFVIGLSARSLTFTTIASITKKMNFAFRKVKKFYGYLSRLFVYKRALDINEIKTFATWNEDGPWIGLNDQEDTSKLGWSDGTHVVQPIPFLTDKPEPAISLRKCVLLGKNGKWLDKLCNMKNSFICEKRITY</sequence>
<dbReference type="AlphaFoldDB" id="A0A913YUF1"/>
<evidence type="ECO:0000313" key="2">
    <source>
        <dbReference type="EnsemblMetazoa" id="XP_028518693.1"/>
    </source>
</evidence>
<dbReference type="PROSITE" id="PS50041">
    <property type="entry name" value="C_TYPE_LECTIN_2"/>
    <property type="match status" value="1"/>
</dbReference>
<protein>
    <recommendedName>
        <fullName evidence="1">C-type lectin domain-containing protein</fullName>
    </recommendedName>
</protein>
<dbReference type="Gene3D" id="3.10.100.10">
    <property type="entry name" value="Mannose-Binding Protein A, subunit A"/>
    <property type="match status" value="1"/>
</dbReference>
<reference evidence="2" key="1">
    <citation type="submission" date="2022-11" db="UniProtKB">
        <authorList>
            <consortium name="EnsemblMetazoa"/>
        </authorList>
    </citation>
    <scope>IDENTIFICATION</scope>
</reference>
<dbReference type="InterPro" id="IPR016187">
    <property type="entry name" value="CTDL_fold"/>
</dbReference>
<dbReference type="EnsemblMetazoa" id="XM_028662892.1">
    <property type="protein sequence ID" value="XP_028518693.1"/>
    <property type="gene ID" value="LOC114576362"/>
</dbReference>
<accession>A0A913YUF1</accession>
<dbReference type="KEGG" id="epa:114576362"/>
<dbReference type="InterPro" id="IPR016186">
    <property type="entry name" value="C-type_lectin-like/link_sf"/>
</dbReference>
<proteinExistence type="predicted"/>
<dbReference type="Proteomes" id="UP000887567">
    <property type="component" value="Unplaced"/>
</dbReference>
<evidence type="ECO:0000259" key="1">
    <source>
        <dbReference type="PROSITE" id="PS50041"/>
    </source>
</evidence>
<name>A0A913YUF1_EXADI</name>
<dbReference type="RefSeq" id="XP_028518693.1">
    <property type="nucleotide sequence ID" value="XM_028662892.1"/>
</dbReference>
<dbReference type="GeneID" id="114576362"/>
<dbReference type="InterPro" id="IPR001304">
    <property type="entry name" value="C-type_lectin-like"/>
</dbReference>
<organism evidence="2 3">
    <name type="scientific">Exaiptasia diaphana</name>
    <name type="common">Tropical sea anemone</name>
    <name type="synonym">Aiptasia pulchella</name>
    <dbReference type="NCBI Taxonomy" id="2652724"/>
    <lineage>
        <taxon>Eukaryota</taxon>
        <taxon>Metazoa</taxon>
        <taxon>Cnidaria</taxon>
        <taxon>Anthozoa</taxon>
        <taxon>Hexacorallia</taxon>
        <taxon>Actiniaria</taxon>
        <taxon>Aiptasiidae</taxon>
        <taxon>Exaiptasia</taxon>
    </lineage>
</organism>
<evidence type="ECO:0000313" key="3">
    <source>
        <dbReference type="Proteomes" id="UP000887567"/>
    </source>
</evidence>
<feature type="domain" description="C-type lectin" evidence="1">
    <location>
        <begin position="84"/>
        <end position="147"/>
    </location>
</feature>